<evidence type="ECO:0000259" key="2">
    <source>
        <dbReference type="Pfam" id="PF00339"/>
    </source>
</evidence>
<feature type="domain" description="Arrestin-like N-terminal" evidence="2">
    <location>
        <begin position="3"/>
        <end position="123"/>
    </location>
</feature>
<dbReference type="Pfam" id="PF00339">
    <property type="entry name" value="Arrestin_N"/>
    <property type="match status" value="1"/>
</dbReference>
<evidence type="ECO:0000313" key="3">
    <source>
        <dbReference type="EMBL" id="KKA30696.1"/>
    </source>
</evidence>
<feature type="region of interest" description="Disordered" evidence="1">
    <location>
        <begin position="228"/>
        <end position="252"/>
    </location>
</feature>
<keyword evidence="4" id="KW-1185">Reference proteome</keyword>
<dbReference type="GO" id="GO:0031625">
    <property type="term" value="F:ubiquitin protein ligase binding"/>
    <property type="evidence" value="ECO:0007669"/>
    <property type="project" value="TreeGrafter"/>
</dbReference>
<dbReference type="InterPro" id="IPR014756">
    <property type="entry name" value="Ig_E-set"/>
</dbReference>
<dbReference type="PANTHER" id="PTHR11188:SF166">
    <property type="entry name" value="ARRESTIN (OR S-ANTIGEN), N-TERMINAL DOMAIN PROTEIN (AFU_ORTHOLOGUE AFUA_7G02050)"/>
    <property type="match status" value="1"/>
</dbReference>
<gene>
    <name evidence="3" type="ORF">TD95_005079</name>
</gene>
<dbReference type="GO" id="GO:0030674">
    <property type="term" value="F:protein-macromolecule adaptor activity"/>
    <property type="evidence" value="ECO:0007669"/>
    <property type="project" value="TreeGrafter"/>
</dbReference>
<organism evidence="3 4">
    <name type="scientific">Thielaviopsis punctulata</name>
    <dbReference type="NCBI Taxonomy" id="72032"/>
    <lineage>
        <taxon>Eukaryota</taxon>
        <taxon>Fungi</taxon>
        <taxon>Dikarya</taxon>
        <taxon>Ascomycota</taxon>
        <taxon>Pezizomycotina</taxon>
        <taxon>Sordariomycetes</taxon>
        <taxon>Hypocreomycetidae</taxon>
        <taxon>Microascales</taxon>
        <taxon>Ceratocystidaceae</taxon>
        <taxon>Thielaviopsis</taxon>
    </lineage>
</organism>
<reference evidence="3 4" key="1">
    <citation type="submission" date="2015-03" db="EMBL/GenBank/DDBJ databases">
        <authorList>
            <person name="Radwan O."/>
            <person name="Al-Naeli F.A."/>
            <person name="Rendon G.A."/>
            <person name="Fields C."/>
        </authorList>
    </citation>
    <scope>NUCLEOTIDE SEQUENCE [LARGE SCALE GENOMIC DNA]</scope>
    <source>
        <strain evidence="3">CR-DP1</strain>
    </source>
</reference>
<dbReference type="CDD" id="cd22952">
    <property type="entry name" value="ART10-like"/>
    <property type="match status" value="1"/>
</dbReference>
<dbReference type="PANTHER" id="PTHR11188">
    <property type="entry name" value="ARRESTIN DOMAIN CONTAINING PROTEIN"/>
    <property type="match status" value="1"/>
</dbReference>
<feature type="compositionally biased region" description="Low complexity" evidence="1">
    <location>
        <begin position="230"/>
        <end position="248"/>
    </location>
</feature>
<dbReference type="InterPro" id="IPR014752">
    <property type="entry name" value="Arrestin-like_C"/>
</dbReference>
<evidence type="ECO:0000313" key="4">
    <source>
        <dbReference type="Proteomes" id="UP000033483"/>
    </source>
</evidence>
<proteinExistence type="predicted"/>
<dbReference type="Gene3D" id="2.60.40.640">
    <property type="match status" value="1"/>
</dbReference>
<dbReference type="GO" id="GO:0070086">
    <property type="term" value="P:ubiquitin-dependent endocytosis"/>
    <property type="evidence" value="ECO:0007669"/>
    <property type="project" value="TreeGrafter"/>
</dbReference>
<name>A0A0F4ZKP4_9PEZI</name>
<sequence>MAVRILLDNPPEFYTNMDTVSGRIQITVNRTETIGAIVVKLEGESTTAVRVGNFGENSIEYNTMRRVPPSAMPTETHKVLYKIEQAFPPLSESNQPVTAALSAGRHDFKFMFRLPFNNACSDTAAMANLGGIAGVGGFGSGLRVMDGSKQLFLRHVHKTLPPSLTGFPGLAEIRYYVKVTVQRPGLLKENWRSHIGFRFMPIEEPRPPPSTSLAFARRPFAFSPRKRRALSSAGSSGKGLLSSGNSGLDEAQSLPPTVEVSALLPHPTILTCNKPIPLRIVATKKMPSTEPVYLVALEISLIGHTDTRCHELSLRETNRWIVCAASGLSIPVTGDPEADVGSEITVPDDLWRNIPLPNTVHPSFVTCNIARSYELEIRVGLSRDLPQASSPSAATSFTKMFKGTAKESDAKIPMDTIMLPLRFTKLQVFSGIAPSSELLSQVHQRQSQVPPQRTSASSPSATLANGANGSLYSRPALPPRRPNTQSDPAPAYDPLYPPQIGTPADATYEAAPPSYEDAMAETVAGPFENAEARPAYSGMTDVNGPSQVKH</sequence>
<dbReference type="EMBL" id="LAEV01000319">
    <property type="protein sequence ID" value="KKA30696.1"/>
    <property type="molecule type" value="Genomic_DNA"/>
</dbReference>
<dbReference type="AlphaFoldDB" id="A0A0F4ZKP4"/>
<dbReference type="GO" id="GO:0005886">
    <property type="term" value="C:plasma membrane"/>
    <property type="evidence" value="ECO:0007669"/>
    <property type="project" value="TreeGrafter"/>
</dbReference>
<evidence type="ECO:0000256" key="1">
    <source>
        <dbReference type="SAM" id="MobiDB-lite"/>
    </source>
</evidence>
<feature type="region of interest" description="Disordered" evidence="1">
    <location>
        <begin position="441"/>
        <end position="511"/>
    </location>
</feature>
<feature type="compositionally biased region" description="Polar residues" evidence="1">
    <location>
        <begin position="441"/>
        <end position="471"/>
    </location>
</feature>
<dbReference type="Proteomes" id="UP000033483">
    <property type="component" value="Unassembled WGS sequence"/>
</dbReference>
<dbReference type="GO" id="GO:0005829">
    <property type="term" value="C:cytosol"/>
    <property type="evidence" value="ECO:0007669"/>
    <property type="project" value="TreeGrafter"/>
</dbReference>
<accession>A0A0F4ZKP4</accession>
<feature type="region of interest" description="Disordered" evidence="1">
    <location>
        <begin position="531"/>
        <end position="550"/>
    </location>
</feature>
<comment type="caution">
    <text evidence="3">The sequence shown here is derived from an EMBL/GenBank/DDBJ whole genome shotgun (WGS) entry which is preliminary data.</text>
</comment>
<dbReference type="OrthoDB" id="3365616at2759"/>
<dbReference type="InterPro" id="IPR050357">
    <property type="entry name" value="Arrestin_domain-protein"/>
</dbReference>
<protein>
    <recommendedName>
        <fullName evidence="2">Arrestin-like N-terminal domain-containing protein</fullName>
    </recommendedName>
</protein>
<dbReference type="InterPro" id="IPR011021">
    <property type="entry name" value="Arrestin-like_N"/>
</dbReference>
<dbReference type="SUPFAM" id="SSF81296">
    <property type="entry name" value="E set domains"/>
    <property type="match status" value="1"/>
</dbReference>